<organism evidence="4 5">
    <name type="scientific">Kitasatospora viridis</name>
    <dbReference type="NCBI Taxonomy" id="281105"/>
    <lineage>
        <taxon>Bacteria</taxon>
        <taxon>Bacillati</taxon>
        <taxon>Actinomycetota</taxon>
        <taxon>Actinomycetes</taxon>
        <taxon>Kitasatosporales</taxon>
        <taxon>Streptomycetaceae</taxon>
        <taxon>Kitasatospora</taxon>
    </lineage>
</organism>
<dbReference type="AlphaFoldDB" id="A0A561UBI0"/>
<evidence type="ECO:0000256" key="2">
    <source>
        <dbReference type="SAM" id="Phobius"/>
    </source>
</evidence>
<feature type="transmembrane region" description="Helical" evidence="2">
    <location>
        <begin position="75"/>
        <end position="98"/>
    </location>
</feature>
<feature type="domain" description="Protein-glutamine gamma-glutamyltransferase-like C-terminal" evidence="3">
    <location>
        <begin position="258"/>
        <end position="327"/>
    </location>
</feature>
<evidence type="ECO:0000259" key="3">
    <source>
        <dbReference type="Pfam" id="PF13559"/>
    </source>
</evidence>
<accession>A0A561UBI0</accession>
<feature type="transmembrane region" description="Helical" evidence="2">
    <location>
        <begin position="122"/>
        <end position="144"/>
    </location>
</feature>
<evidence type="ECO:0000256" key="1">
    <source>
        <dbReference type="SAM" id="MobiDB-lite"/>
    </source>
</evidence>
<evidence type="ECO:0000313" key="5">
    <source>
        <dbReference type="Proteomes" id="UP000317940"/>
    </source>
</evidence>
<dbReference type="RefSeq" id="WP_246213312.1">
    <property type="nucleotide sequence ID" value="NZ_BAAAMZ010000004.1"/>
</dbReference>
<evidence type="ECO:0000313" key="4">
    <source>
        <dbReference type="EMBL" id="TWF96727.1"/>
    </source>
</evidence>
<keyword evidence="2" id="KW-0472">Membrane</keyword>
<name>A0A561UBI0_9ACTN</name>
<keyword evidence="2" id="KW-0812">Transmembrane</keyword>
<keyword evidence="5" id="KW-1185">Reference proteome</keyword>
<sequence>MPTPARPDRSAPAGPARPAPGQPARSATDAPARSAPSAPSTRTLRPALAAIAVAGLAFAAMVLRPSSGLFSTGPGPLGTLFPVVLLLCAGWPLGIAVVRRRYQAAVQASGHLTPRAERLRDLTLHLLPPVAVLVPVALLISYFAQHTEPVPPSQDYQRQPPNLDPHPQPTMKPVVGTAQHVSHHYGLRGLAALGVKVLLGALVLLAVVLLWRHLRHRSLPHLAMTPAPRPADEQLAEAIASGRRALLGDDARAAVIACYAAMEQSLADSGVPRELADSPSDLLDRAVATGSVPEREAAALTELFREARYSRHPMGTPELDRARAALDAIAAQLAEHHPAPAEAG</sequence>
<feature type="transmembrane region" description="Helical" evidence="2">
    <location>
        <begin position="190"/>
        <end position="211"/>
    </location>
</feature>
<dbReference type="InterPro" id="IPR025403">
    <property type="entry name" value="TgpA-like_C"/>
</dbReference>
<dbReference type="Pfam" id="PF13559">
    <property type="entry name" value="DUF4129"/>
    <property type="match status" value="1"/>
</dbReference>
<dbReference type="EMBL" id="VIWT01000001">
    <property type="protein sequence ID" value="TWF96727.1"/>
    <property type="molecule type" value="Genomic_DNA"/>
</dbReference>
<protein>
    <submittedName>
        <fullName evidence="4">Uncharacterized protein DUF4129</fullName>
    </submittedName>
</protein>
<gene>
    <name evidence="4" type="ORF">FHX73_11499</name>
</gene>
<keyword evidence="2" id="KW-1133">Transmembrane helix</keyword>
<feature type="compositionally biased region" description="Low complexity" evidence="1">
    <location>
        <begin position="22"/>
        <end position="41"/>
    </location>
</feature>
<proteinExistence type="predicted"/>
<reference evidence="4 5" key="1">
    <citation type="submission" date="2019-06" db="EMBL/GenBank/DDBJ databases">
        <title>Sequencing the genomes of 1000 actinobacteria strains.</title>
        <authorList>
            <person name="Klenk H.-P."/>
        </authorList>
    </citation>
    <scope>NUCLEOTIDE SEQUENCE [LARGE SCALE GENOMIC DNA]</scope>
    <source>
        <strain evidence="4 5">DSM 44826</strain>
    </source>
</reference>
<feature type="transmembrane region" description="Helical" evidence="2">
    <location>
        <begin position="43"/>
        <end position="63"/>
    </location>
</feature>
<feature type="region of interest" description="Disordered" evidence="1">
    <location>
        <begin position="1"/>
        <end position="41"/>
    </location>
</feature>
<dbReference type="Proteomes" id="UP000317940">
    <property type="component" value="Unassembled WGS sequence"/>
</dbReference>
<comment type="caution">
    <text evidence="4">The sequence shown here is derived from an EMBL/GenBank/DDBJ whole genome shotgun (WGS) entry which is preliminary data.</text>
</comment>